<organism evidence="2">
    <name type="scientific">Oryza nivara</name>
    <name type="common">Indian wild rice</name>
    <name type="synonym">Oryza sativa f. spontanea</name>
    <dbReference type="NCBI Taxonomy" id="4536"/>
    <lineage>
        <taxon>Eukaryota</taxon>
        <taxon>Viridiplantae</taxon>
        <taxon>Streptophyta</taxon>
        <taxon>Embryophyta</taxon>
        <taxon>Tracheophyta</taxon>
        <taxon>Spermatophyta</taxon>
        <taxon>Magnoliopsida</taxon>
        <taxon>Liliopsida</taxon>
        <taxon>Poales</taxon>
        <taxon>Poaceae</taxon>
        <taxon>BOP clade</taxon>
        <taxon>Oryzoideae</taxon>
        <taxon>Oryzeae</taxon>
        <taxon>Oryzinae</taxon>
        <taxon>Oryza</taxon>
    </lineage>
</organism>
<sequence>MDDGRMVRFLLLLLLLLVDMVMGGSRGEEGSWGHGGVVKSWHDRGGIFGEGRRSSNFLEMTTVFVYVAVTLEEIVLSPSP</sequence>
<dbReference type="HOGENOM" id="CLU_194064_0_0_1"/>
<keyword evidence="3" id="KW-1185">Reference proteome</keyword>
<feature type="chain" id="PRO_5002363011" description="Secreted protein" evidence="1">
    <location>
        <begin position="24"/>
        <end position="80"/>
    </location>
</feature>
<evidence type="ECO:0000313" key="2">
    <source>
        <dbReference type="EnsemblPlants" id="ONIVA09G07620.1"/>
    </source>
</evidence>
<evidence type="ECO:0008006" key="4">
    <source>
        <dbReference type="Google" id="ProtNLM"/>
    </source>
</evidence>
<accession>A0A0E0IIQ4</accession>
<dbReference type="Gramene" id="ONIVA09G07620.1">
    <property type="protein sequence ID" value="ONIVA09G07620.1"/>
    <property type="gene ID" value="ONIVA09G07620"/>
</dbReference>
<dbReference type="OMA" id="KSWHDRG"/>
<dbReference type="Proteomes" id="UP000006591">
    <property type="component" value="Chromosome 9"/>
</dbReference>
<keyword evidence="1" id="KW-0732">Signal</keyword>
<proteinExistence type="predicted"/>
<dbReference type="AlphaFoldDB" id="A0A0E0IIQ4"/>
<reference evidence="2" key="2">
    <citation type="submission" date="2018-04" db="EMBL/GenBank/DDBJ databases">
        <title>OnivRS2 (Oryza nivara Reference Sequence Version 2).</title>
        <authorList>
            <person name="Zhang J."/>
            <person name="Kudrna D."/>
            <person name="Lee S."/>
            <person name="Talag J."/>
            <person name="Rajasekar S."/>
            <person name="Welchert J."/>
            <person name="Hsing Y.-I."/>
            <person name="Wing R.A."/>
        </authorList>
    </citation>
    <scope>NUCLEOTIDE SEQUENCE [LARGE SCALE GENOMIC DNA]</scope>
    <source>
        <strain evidence="2">SL10</strain>
    </source>
</reference>
<feature type="signal peptide" evidence="1">
    <location>
        <begin position="1"/>
        <end position="23"/>
    </location>
</feature>
<reference evidence="2" key="1">
    <citation type="submission" date="2015-04" db="UniProtKB">
        <authorList>
            <consortium name="EnsemblPlants"/>
        </authorList>
    </citation>
    <scope>IDENTIFICATION</scope>
    <source>
        <strain evidence="2">SL10</strain>
    </source>
</reference>
<dbReference type="EnsemblPlants" id="ONIVA09G07620.1">
    <property type="protein sequence ID" value="ONIVA09G07620.1"/>
    <property type="gene ID" value="ONIVA09G07620"/>
</dbReference>
<name>A0A0E0IIQ4_ORYNI</name>
<evidence type="ECO:0000313" key="3">
    <source>
        <dbReference type="Proteomes" id="UP000006591"/>
    </source>
</evidence>
<protein>
    <recommendedName>
        <fullName evidence="4">Secreted protein</fullName>
    </recommendedName>
</protein>
<evidence type="ECO:0000256" key="1">
    <source>
        <dbReference type="SAM" id="SignalP"/>
    </source>
</evidence>